<dbReference type="GO" id="GO:0048468">
    <property type="term" value="P:cell development"/>
    <property type="evidence" value="ECO:0007669"/>
    <property type="project" value="UniProtKB-ARBA"/>
</dbReference>
<keyword evidence="1" id="KW-0812">Transmembrane</keyword>
<organism evidence="3 4">
    <name type="scientific">Aphis craccivora</name>
    <name type="common">Cowpea aphid</name>
    <dbReference type="NCBI Taxonomy" id="307492"/>
    <lineage>
        <taxon>Eukaryota</taxon>
        <taxon>Metazoa</taxon>
        <taxon>Ecdysozoa</taxon>
        <taxon>Arthropoda</taxon>
        <taxon>Hexapoda</taxon>
        <taxon>Insecta</taxon>
        <taxon>Pterygota</taxon>
        <taxon>Neoptera</taxon>
        <taxon>Paraneoptera</taxon>
        <taxon>Hemiptera</taxon>
        <taxon>Sternorrhyncha</taxon>
        <taxon>Aphidomorpha</taxon>
        <taxon>Aphidoidea</taxon>
        <taxon>Aphididae</taxon>
        <taxon>Aphidini</taxon>
        <taxon>Aphis</taxon>
        <taxon>Aphis</taxon>
    </lineage>
</organism>
<dbReference type="EMBL" id="VUJU01000207">
    <property type="protein sequence ID" value="KAF0772214.1"/>
    <property type="molecule type" value="Genomic_DNA"/>
</dbReference>
<dbReference type="Gene3D" id="2.60.40.10">
    <property type="entry name" value="Immunoglobulins"/>
    <property type="match status" value="2"/>
</dbReference>
<comment type="caution">
    <text evidence="3">The sequence shown here is derived from an EMBL/GenBank/DDBJ whole genome shotgun (WGS) entry which is preliminary data.</text>
</comment>
<evidence type="ECO:0000259" key="2">
    <source>
        <dbReference type="Pfam" id="PF01833"/>
    </source>
</evidence>
<evidence type="ECO:0000313" key="3">
    <source>
        <dbReference type="EMBL" id="KAF0772214.1"/>
    </source>
</evidence>
<feature type="transmembrane region" description="Helical" evidence="1">
    <location>
        <begin position="12"/>
        <end position="32"/>
    </location>
</feature>
<evidence type="ECO:0000256" key="1">
    <source>
        <dbReference type="SAM" id="Phobius"/>
    </source>
</evidence>
<protein>
    <submittedName>
        <fullName evidence="3">IPT/TIG domain-containing protein</fullName>
    </submittedName>
</protein>
<keyword evidence="1" id="KW-1133">Transmembrane helix</keyword>
<feature type="transmembrane region" description="Helical" evidence="1">
    <location>
        <begin position="819"/>
        <end position="842"/>
    </location>
</feature>
<feature type="non-terminal residue" evidence="3">
    <location>
        <position position="844"/>
    </location>
</feature>
<feature type="transmembrane region" description="Helical" evidence="1">
    <location>
        <begin position="584"/>
        <end position="606"/>
    </location>
</feature>
<dbReference type="Pfam" id="PF01833">
    <property type="entry name" value="TIG"/>
    <property type="match status" value="1"/>
</dbReference>
<dbReference type="GO" id="GO:0030334">
    <property type="term" value="P:regulation of cell migration"/>
    <property type="evidence" value="ECO:0007669"/>
    <property type="project" value="TreeGrafter"/>
</dbReference>
<dbReference type="GO" id="GO:0017154">
    <property type="term" value="F:semaphorin receptor activity"/>
    <property type="evidence" value="ECO:0007669"/>
    <property type="project" value="InterPro"/>
</dbReference>
<dbReference type="PANTHER" id="PTHR22625:SF70">
    <property type="entry name" value="PLEXIN A, ISOFORM A"/>
    <property type="match status" value="1"/>
</dbReference>
<dbReference type="InterPro" id="IPR002909">
    <property type="entry name" value="IPT_dom"/>
</dbReference>
<dbReference type="GO" id="GO:0005886">
    <property type="term" value="C:plasma membrane"/>
    <property type="evidence" value="ECO:0007669"/>
    <property type="project" value="TreeGrafter"/>
</dbReference>
<accession>A0A6G0ZM29</accession>
<dbReference type="OrthoDB" id="6600921at2759"/>
<dbReference type="InterPro" id="IPR013783">
    <property type="entry name" value="Ig-like_fold"/>
</dbReference>
<keyword evidence="4" id="KW-1185">Reference proteome</keyword>
<feature type="domain" description="IPT/TIG" evidence="2">
    <location>
        <begin position="250"/>
        <end position="317"/>
    </location>
</feature>
<dbReference type="GO" id="GO:0048731">
    <property type="term" value="P:system development"/>
    <property type="evidence" value="ECO:0007669"/>
    <property type="project" value="UniProtKB-ARBA"/>
</dbReference>
<name>A0A6G0ZM29_APHCR</name>
<proteinExistence type="predicted"/>
<dbReference type="SUPFAM" id="SSF81296">
    <property type="entry name" value="E set domains"/>
    <property type="match status" value="1"/>
</dbReference>
<dbReference type="CDD" id="cd00603">
    <property type="entry name" value="IPT_PCSR"/>
    <property type="match status" value="2"/>
</dbReference>
<dbReference type="InterPro" id="IPR014756">
    <property type="entry name" value="Ig_E-set"/>
</dbReference>
<dbReference type="InterPro" id="IPR031148">
    <property type="entry name" value="Plexin"/>
</dbReference>
<dbReference type="GO" id="GO:0002116">
    <property type="term" value="C:semaphorin receptor complex"/>
    <property type="evidence" value="ECO:0007669"/>
    <property type="project" value="TreeGrafter"/>
</dbReference>
<keyword evidence="1" id="KW-0472">Membrane</keyword>
<dbReference type="Proteomes" id="UP000478052">
    <property type="component" value="Unassembled WGS sequence"/>
</dbReference>
<gene>
    <name evidence="3" type="ORF">FWK35_00010051</name>
</gene>
<sequence>MANCRKLKKNKNYVNHYSLNGLLVLVYTMTLMCETHSSTLETESNNTSCSNAMTCNKCTVNDQCIWSLAQQKCEDKILKNVSILIASKIEECPQFIVSNDLVGFMHYLRTSLVHVRRSLIYSEKIRVNQTNDGLLKFSILTNKVFFNKPSITEFIFIEFNDVILRFDNVVDHYATIYNRYNNACFNENLKSCATCAWSYNGYFNYFKWCSHNNTCEGRNQQYLKHKTQFDLFKWTNNEAYVTNNCPEINVRAVNPLSGPETGGTAVTITVKNHWILSENQVITVKVAGTACTNLSVSRFETITCTTSPWVNTTEGTPTLGPILVKYWSDKGAAITIESSQRFQFSTLSTCGAPSPIVDADQQLRGLESGNTIVPVRGVHFVKPCVASPARLFVMLPNGTIQFASSYCDIPVNDTYMVCRSPRVERRVLEDEDSSVEGLILNFGLNVMNFVGNQSLTVIGHGYHVLFDPVLLDFNVINSTGSVIFYGRYLNHLQSDVILIQLPNSSATGCESALHCEVVVGCKNVTFSQQHITCEPNVTIVSAATSLTKMLVTISDSLSYTVLNRSPPPHLPNVSGPDQLVIISGWFQAIIALFTSSLIVCALVCCLKTKNRYDLTKTVGYPLHECAKGKENEYCATCTWTKDDGYAHFVRLYSSNNSCEGHNEFHKFHNGKGKFRNSNSLTIKDECTDIKVMNVDPLSGPRFNDTVVTITVKNHMIFAENRKLTVLVAGEDCINSKMSGPETITCTISPSLDYVCNKLTGPILVMYSSSDSKLTIESSQIFEIYVNNTFGVTTLSTDCSLQYPESEHTRVYSLNCRSKFIRWFTTTMFLIHLICIDHTTVVIKI</sequence>
<evidence type="ECO:0000313" key="4">
    <source>
        <dbReference type="Proteomes" id="UP000478052"/>
    </source>
</evidence>
<dbReference type="PANTHER" id="PTHR22625">
    <property type="entry name" value="PLEXIN"/>
    <property type="match status" value="1"/>
</dbReference>
<dbReference type="AlphaFoldDB" id="A0A6G0ZM29"/>
<reference evidence="3 4" key="1">
    <citation type="submission" date="2019-08" db="EMBL/GenBank/DDBJ databases">
        <title>Whole genome of Aphis craccivora.</title>
        <authorList>
            <person name="Voronova N.V."/>
            <person name="Shulinski R.S."/>
            <person name="Bandarenka Y.V."/>
            <person name="Zhorov D.G."/>
            <person name="Warner D."/>
        </authorList>
    </citation>
    <scope>NUCLEOTIDE SEQUENCE [LARGE SCALE GENOMIC DNA]</scope>
    <source>
        <strain evidence="3">180601</strain>
        <tissue evidence="3">Whole Body</tissue>
    </source>
</reference>